<evidence type="ECO:0000313" key="2">
    <source>
        <dbReference type="Proteomes" id="UP001253545"/>
    </source>
</evidence>
<proteinExistence type="predicted"/>
<keyword evidence="2" id="KW-1185">Reference proteome</keyword>
<accession>A0ABU2ZMX8</accession>
<organism evidence="1 2">
    <name type="scientific">Glaciecola petra</name>
    <dbReference type="NCBI Taxonomy" id="3075602"/>
    <lineage>
        <taxon>Bacteria</taxon>
        <taxon>Pseudomonadati</taxon>
        <taxon>Pseudomonadota</taxon>
        <taxon>Gammaproteobacteria</taxon>
        <taxon>Alteromonadales</taxon>
        <taxon>Alteromonadaceae</taxon>
        <taxon>Glaciecola</taxon>
    </lineage>
</organism>
<evidence type="ECO:0000313" key="1">
    <source>
        <dbReference type="EMBL" id="MDT0593606.1"/>
    </source>
</evidence>
<name>A0ABU2ZMX8_9ALTE</name>
<reference evidence="1 2" key="1">
    <citation type="submission" date="2023-09" db="EMBL/GenBank/DDBJ databases">
        <authorList>
            <person name="Rey-Velasco X."/>
        </authorList>
    </citation>
    <scope>NUCLEOTIDE SEQUENCE [LARGE SCALE GENOMIC DNA]</scope>
    <source>
        <strain evidence="1 2">P117</strain>
    </source>
</reference>
<dbReference type="RefSeq" id="WP_311367113.1">
    <property type="nucleotide sequence ID" value="NZ_JAVRHX010000001.1"/>
</dbReference>
<dbReference type="Proteomes" id="UP001253545">
    <property type="component" value="Unassembled WGS sequence"/>
</dbReference>
<dbReference type="EMBL" id="JAVRHX010000001">
    <property type="protein sequence ID" value="MDT0593606.1"/>
    <property type="molecule type" value="Genomic_DNA"/>
</dbReference>
<comment type="caution">
    <text evidence="1">The sequence shown here is derived from an EMBL/GenBank/DDBJ whole genome shotgun (WGS) entry which is preliminary data.</text>
</comment>
<sequence length="448" mass="52606">MKKMLVLEFNELCPPLIERFISEGELPNFEKLRKDSLAMETETDAKGEDLNPWVQWLDLHTGQDWQEHGIKELNKLKDFKGQFTWDILSEKYGLKNWICGSMNAKYSSVFKGRFLPDPWCTDIQPTHDEGMHDYYKFVSQSVHSHSGSESISQLEFAKSILKQGVRVSTLFGLFGQILKEKLFKRDDWKRAMWLDRIQLDIFQYHYRKDNPEFATFFSNAVAHFQHHYWKDFEPEKFSHTSAEINHETKDAIRLAYKNTDYLLGKLRELVGEETAIVFTTALSQEPYVKNERHYYHITSQEHFRKQFGVPENAKYKPIMAEQFHLELADEQSAIDLEEKLSKYVMDSNDYFHVGSDHMFLLSREANILLIQCRCTKLVSENAVYFDETNPDEKFSFGDAFYRMNEVKTGMHNPVGLYWFKASNGQPNPEKGRVKPSQVHNDILAYFST</sequence>
<dbReference type="InterPro" id="IPR017850">
    <property type="entry name" value="Alkaline_phosphatase_core_sf"/>
</dbReference>
<gene>
    <name evidence="1" type="ORF">RM552_01955</name>
</gene>
<protein>
    <submittedName>
        <fullName evidence="1">Uncharacterized protein</fullName>
    </submittedName>
</protein>
<dbReference type="Gene3D" id="3.40.720.10">
    <property type="entry name" value="Alkaline Phosphatase, subunit A"/>
    <property type="match status" value="1"/>
</dbReference>